<keyword evidence="6" id="KW-1185">Reference proteome</keyword>
<gene>
    <name evidence="5" type="ORF">PL11_006245</name>
</gene>
<name>A0A1S6QIW5_9LACO</name>
<feature type="domain" description="CBS" evidence="3">
    <location>
        <begin position="81"/>
        <end position="136"/>
    </location>
</feature>
<reference evidence="5 6" key="1">
    <citation type="journal article" date="2015" name="Genome Announc.">
        <title>Genome Sequence of Lactobacillus curieae CCTCC M 2011381T, a Novel Producer of Gamma-aminobutyric Acid.</title>
        <authorList>
            <person name="Wang Y."/>
            <person name="Wang Y."/>
            <person name="Lang C."/>
            <person name="Wei D."/>
            <person name="Xu P."/>
            <person name="Xie J."/>
        </authorList>
    </citation>
    <scope>NUCLEOTIDE SEQUENCE [LARGE SCALE GENOMIC DNA]</scope>
    <source>
        <strain evidence="5 6">CCTCC M 2011381</strain>
    </source>
</reference>
<sequence length="217" mass="23924">MSVADFMTRGVKTVSPDTKINVAVSTMKESGIHRLPVVDNGQVVGIITQRDIERTTPSKATSLSIYEMNYLLNQMTVADAMTKDVKTVNQNESLEDAIYVMRQHQIGVLPVMDNGELVGIITNNDILDAFLDVTDYKEDGTVVQVFVEKDRPGVIFEIGEITANSGVNIQTLMVTHQGTTKVVEIHVDKADVSVADKLVQAGFKAQEADHYKERVKN</sequence>
<dbReference type="Gene3D" id="3.10.580.10">
    <property type="entry name" value="CBS-domain"/>
    <property type="match status" value="2"/>
</dbReference>
<dbReference type="PANTHER" id="PTHR43080">
    <property type="entry name" value="CBS DOMAIN-CONTAINING PROTEIN CBSX3, MITOCHONDRIAL"/>
    <property type="match status" value="1"/>
</dbReference>
<dbReference type="SMART" id="SM00116">
    <property type="entry name" value="CBS"/>
    <property type="match status" value="2"/>
</dbReference>
<dbReference type="InterPro" id="IPR046342">
    <property type="entry name" value="CBS_dom_sf"/>
</dbReference>
<dbReference type="PROSITE" id="PS51671">
    <property type="entry name" value="ACT"/>
    <property type="match status" value="1"/>
</dbReference>
<dbReference type="PROSITE" id="PS51371">
    <property type="entry name" value="CBS"/>
    <property type="match status" value="2"/>
</dbReference>
<feature type="domain" description="CBS" evidence="3">
    <location>
        <begin position="7"/>
        <end position="63"/>
    </location>
</feature>
<keyword evidence="1 2" id="KW-0129">CBS domain</keyword>
<evidence type="ECO:0000313" key="5">
    <source>
        <dbReference type="EMBL" id="AQW21558.1"/>
    </source>
</evidence>
<dbReference type="InterPro" id="IPR002912">
    <property type="entry name" value="ACT_dom"/>
</dbReference>
<feature type="domain" description="ACT" evidence="4">
    <location>
        <begin position="143"/>
        <end position="217"/>
    </location>
</feature>
<evidence type="ECO:0000256" key="2">
    <source>
        <dbReference type="PROSITE-ProRule" id="PRU00703"/>
    </source>
</evidence>
<evidence type="ECO:0000259" key="4">
    <source>
        <dbReference type="PROSITE" id="PS51671"/>
    </source>
</evidence>
<dbReference type="SUPFAM" id="SSF55021">
    <property type="entry name" value="ACT-like"/>
    <property type="match status" value="1"/>
</dbReference>
<dbReference type="eggNOG" id="COG0517">
    <property type="taxonomic scope" value="Bacteria"/>
</dbReference>
<dbReference type="Proteomes" id="UP000030361">
    <property type="component" value="Chromosome"/>
</dbReference>
<evidence type="ECO:0000256" key="1">
    <source>
        <dbReference type="ARBA" id="ARBA00023122"/>
    </source>
</evidence>
<dbReference type="InterPro" id="IPR000644">
    <property type="entry name" value="CBS_dom"/>
</dbReference>
<protein>
    <submittedName>
        <fullName evidence="5">CBS domain-containing protein</fullName>
    </submittedName>
</protein>
<evidence type="ECO:0000259" key="3">
    <source>
        <dbReference type="PROSITE" id="PS51371"/>
    </source>
</evidence>
<organism evidence="5 6">
    <name type="scientific">Lentilactobacillus curieae</name>
    <dbReference type="NCBI Taxonomy" id="1138822"/>
    <lineage>
        <taxon>Bacteria</taxon>
        <taxon>Bacillati</taxon>
        <taxon>Bacillota</taxon>
        <taxon>Bacilli</taxon>
        <taxon>Lactobacillales</taxon>
        <taxon>Lactobacillaceae</taxon>
        <taxon>Lentilactobacillus</taxon>
    </lineage>
</organism>
<proteinExistence type="predicted"/>
<dbReference type="OrthoDB" id="9802114at2"/>
<evidence type="ECO:0000313" key="6">
    <source>
        <dbReference type="Proteomes" id="UP000030361"/>
    </source>
</evidence>
<dbReference type="CDD" id="cd04584">
    <property type="entry name" value="CBS_pair_AcuB_like"/>
    <property type="match status" value="1"/>
</dbReference>
<dbReference type="KEGG" id="lcu:PL11_006245"/>
<dbReference type="InterPro" id="IPR051257">
    <property type="entry name" value="Diverse_CBS-Domain"/>
</dbReference>
<dbReference type="PANTHER" id="PTHR43080:SF2">
    <property type="entry name" value="CBS DOMAIN-CONTAINING PROTEIN"/>
    <property type="match status" value="1"/>
</dbReference>
<dbReference type="Pfam" id="PF00571">
    <property type="entry name" value="CBS"/>
    <property type="match status" value="2"/>
</dbReference>
<dbReference type="AlphaFoldDB" id="A0A1S6QIW5"/>
<dbReference type="Gene3D" id="3.30.70.260">
    <property type="match status" value="1"/>
</dbReference>
<dbReference type="InterPro" id="IPR045865">
    <property type="entry name" value="ACT-like_dom_sf"/>
</dbReference>
<dbReference type="SUPFAM" id="SSF54631">
    <property type="entry name" value="CBS-domain pair"/>
    <property type="match status" value="1"/>
</dbReference>
<dbReference type="EMBL" id="CP018906">
    <property type="protein sequence ID" value="AQW21558.1"/>
    <property type="molecule type" value="Genomic_DNA"/>
</dbReference>
<accession>A0A1S6QIW5</accession>
<dbReference type="RefSeq" id="WP_035168097.1">
    <property type="nucleotide sequence ID" value="NZ_CP018906.1"/>
</dbReference>